<gene>
    <name evidence="2" type="ORF">FB45DRAFT_1005692</name>
</gene>
<sequence length="280" mass="31220">MCTSRERRADTLRIRVSLSAAAVEWAMSSAVRTTAVGFRTSCRAAFGLSRFSALPVIKLFGRRPLRDALIRRYLLSALALIFRLSIDLHPISLQPFRYHQRSTTHHVLSIPPSYPVVSRQRLPGADIWQISFSVGWMLSGGWWWYTGDCLSVEASAAFVAFTLAIGIAAAPTLPFPYLRIDGTVNPHHLCCPAHPVLAVGIGPRNARRPIHASRCRIRVEYFMSWTFGSAPRNSSSGIDTVGFVAHAALRAHESDVPWWEWLSALRAPYSLRLVLSRAQT</sequence>
<evidence type="ECO:0000313" key="3">
    <source>
        <dbReference type="Proteomes" id="UP001221142"/>
    </source>
</evidence>
<proteinExistence type="predicted"/>
<evidence type="ECO:0000313" key="2">
    <source>
        <dbReference type="EMBL" id="KAJ7624947.1"/>
    </source>
</evidence>
<accession>A0AAD7BMT2</accession>
<dbReference type="EMBL" id="JARKIF010000013">
    <property type="protein sequence ID" value="KAJ7624947.1"/>
    <property type="molecule type" value="Genomic_DNA"/>
</dbReference>
<name>A0AAD7BMT2_9AGAR</name>
<keyword evidence="1" id="KW-0472">Membrane</keyword>
<evidence type="ECO:0000256" key="1">
    <source>
        <dbReference type="SAM" id="Phobius"/>
    </source>
</evidence>
<protein>
    <submittedName>
        <fullName evidence="2">Uncharacterized protein</fullName>
    </submittedName>
</protein>
<organism evidence="2 3">
    <name type="scientific">Roridomyces roridus</name>
    <dbReference type="NCBI Taxonomy" id="1738132"/>
    <lineage>
        <taxon>Eukaryota</taxon>
        <taxon>Fungi</taxon>
        <taxon>Dikarya</taxon>
        <taxon>Basidiomycota</taxon>
        <taxon>Agaricomycotina</taxon>
        <taxon>Agaricomycetes</taxon>
        <taxon>Agaricomycetidae</taxon>
        <taxon>Agaricales</taxon>
        <taxon>Marasmiineae</taxon>
        <taxon>Mycenaceae</taxon>
        <taxon>Roridomyces</taxon>
    </lineage>
</organism>
<dbReference type="Proteomes" id="UP001221142">
    <property type="component" value="Unassembled WGS sequence"/>
</dbReference>
<feature type="transmembrane region" description="Helical" evidence="1">
    <location>
        <begin position="127"/>
        <end position="145"/>
    </location>
</feature>
<dbReference type="AlphaFoldDB" id="A0AAD7BMT2"/>
<keyword evidence="3" id="KW-1185">Reference proteome</keyword>
<keyword evidence="1" id="KW-1133">Transmembrane helix</keyword>
<comment type="caution">
    <text evidence="2">The sequence shown here is derived from an EMBL/GenBank/DDBJ whole genome shotgun (WGS) entry which is preliminary data.</text>
</comment>
<feature type="transmembrane region" description="Helical" evidence="1">
    <location>
        <begin position="157"/>
        <end position="178"/>
    </location>
</feature>
<keyword evidence="1" id="KW-0812">Transmembrane</keyword>
<reference evidence="2" key="1">
    <citation type="submission" date="2023-03" db="EMBL/GenBank/DDBJ databases">
        <title>Massive genome expansion in bonnet fungi (Mycena s.s.) driven by repeated elements and novel gene families across ecological guilds.</title>
        <authorList>
            <consortium name="Lawrence Berkeley National Laboratory"/>
            <person name="Harder C.B."/>
            <person name="Miyauchi S."/>
            <person name="Viragh M."/>
            <person name="Kuo A."/>
            <person name="Thoen E."/>
            <person name="Andreopoulos B."/>
            <person name="Lu D."/>
            <person name="Skrede I."/>
            <person name="Drula E."/>
            <person name="Henrissat B."/>
            <person name="Morin E."/>
            <person name="Kohler A."/>
            <person name="Barry K."/>
            <person name="LaButti K."/>
            <person name="Morin E."/>
            <person name="Salamov A."/>
            <person name="Lipzen A."/>
            <person name="Mereny Z."/>
            <person name="Hegedus B."/>
            <person name="Baldrian P."/>
            <person name="Stursova M."/>
            <person name="Weitz H."/>
            <person name="Taylor A."/>
            <person name="Grigoriev I.V."/>
            <person name="Nagy L.G."/>
            <person name="Martin F."/>
            <person name="Kauserud H."/>
        </authorList>
    </citation>
    <scope>NUCLEOTIDE SEQUENCE</scope>
    <source>
        <strain evidence="2">9284</strain>
    </source>
</reference>